<evidence type="ECO:0000313" key="2">
    <source>
        <dbReference type="EMBL" id="MDJ1502025.1"/>
    </source>
</evidence>
<dbReference type="GO" id="GO:0046872">
    <property type="term" value="F:metal ion binding"/>
    <property type="evidence" value="ECO:0007669"/>
    <property type="project" value="UniProtKB-KW"/>
</dbReference>
<evidence type="ECO:0000313" key="3">
    <source>
        <dbReference type="Proteomes" id="UP001232063"/>
    </source>
</evidence>
<comment type="cofactor">
    <cofactor evidence="1">
        <name>Mg(2+)</name>
        <dbReference type="ChEBI" id="CHEBI:18420"/>
    </cofactor>
</comment>
<dbReference type="PANTHER" id="PTHR20854:SF4">
    <property type="entry name" value="INOSITOL-1-MONOPHOSPHATASE-RELATED"/>
    <property type="match status" value="1"/>
</dbReference>
<dbReference type="RefSeq" id="WP_314511821.1">
    <property type="nucleotide sequence ID" value="NZ_JASJOU010000004.1"/>
</dbReference>
<dbReference type="GO" id="GO:0007165">
    <property type="term" value="P:signal transduction"/>
    <property type="evidence" value="ECO:0007669"/>
    <property type="project" value="TreeGrafter"/>
</dbReference>
<dbReference type="PRINTS" id="PR00377">
    <property type="entry name" value="IMPHPHTASES"/>
</dbReference>
<protein>
    <submittedName>
        <fullName evidence="2">Inositol monophosphatase family protein</fullName>
    </submittedName>
</protein>
<name>A0AAE3R2M7_9BACT</name>
<dbReference type="Proteomes" id="UP001232063">
    <property type="component" value="Unassembled WGS sequence"/>
</dbReference>
<keyword evidence="3" id="KW-1185">Reference proteome</keyword>
<dbReference type="Gene3D" id="3.30.540.10">
    <property type="entry name" value="Fructose-1,6-Bisphosphatase, subunit A, domain 1"/>
    <property type="match status" value="1"/>
</dbReference>
<keyword evidence="1" id="KW-0460">Magnesium</keyword>
<proteinExistence type="predicted"/>
<dbReference type="SUPFAM" id="SSF56655">
    <property type="entry name" value="Carbohydrate phosphatase"/>
    <property type="match status" value="1"/>
</dbReference>
<keyword evidence="1" id="KW-0479">Metal-binding</keyword>
<dbReference type="CDD" id="cd01637">
    <property type="entry name" value="IMPase_like"/>
    <property type="match status" value="1"/>
</dbReference>
<reference evidence="2" key="1">
    <citation type="submission" date="2023-05" db="EMBL/GenBank/DDBJ databases">
        <authorList>
            <person name="Zhang X."/>
        </authorList>
    </citation>
    <scope>NUCLEOTIDE SEQUENCE</scope>
    <source>
        <strain evidence="2">BD1B2-1</strain>
    </source>
</reference>
<organism evidence="2 3">
    <name type="scientific">Xanthocytophaga agilis</name>
    <dbReference type="NCBI Taxonomy" id="3048010"/>
    <lineage>
        <taxon>Bacteria</taxon>
        <taxon>Pseudomonadati</taxon>
        <taxon>Bacteroidota</taxon>
        <taxon>Cytophagia</taxon>
        <taxon>Cytophagales</taxon>
        <taxon>Rhodocytophagaceae</taxon>
        <taxon>Xanthocytophaga</taxon>
    </lineage>
</organism>
<gene>
    <name evidence="2" type="ORF">QNI22_15265</name>
</gene>
<dbReference type="AlphaFoldDB" id="A0AAE3R2M7"/>
<evidence type="ECO:0000256" key="1">
    <source>
        <dbReference type="PIRSR" id="PIRSR600760-2"/>
    </source>
</evidence>
<sequence>MKTERNAMQEIDVPFILESIRHTGDTFLQTFKQNNIPQDQEDLMSQFQEIDKKCLVMLQDALNPMYPEIPWAEDSEFDFEQQKQPLDLPEFWLCDSMDGAVQYMRHLPGWTINLVLVREGRPYLAVIYDPMQQEMYWAKEGEGAYLNGKPLQAKAKSELWLMLSVFEHPALSKSVTGLNHRIGASVEELLDQFGTVRNYGPHGLQLAWLGAGRIDVFCQEGLDTYNCLPGILIAREAGAQISTTDGQDWTWGADSLFVAAPGVLERFLKKESNGMLSF</sequence>
<dbReference type="GO" id="GO:0008934">
    <property type="term" value="F:inositol monophosphate 1-phosphatase activity"/>
    <property type="evidence" value="ECO:0007669"/>
    <property type="project" value="TreeGrafter"/>
</dbReference>
<dbReference type="PANTHER" id="PTHR20854">
    <property type="entry name" value="INOSITOL MONOPHOSPHATASE"/>
    <property type="match status" value="1"/>
</dbReference>
<feature type="binding site" evidence="1">
    <location>
        <position position="95"/>
    </location>
    <ligand>
        <name>Mg(2+)</name>
        <dbReference type="ChEBI" id="CHEBI:18420"/>
        <label>1</label>
        <note>catalytic</note>
    </ligand>
</feature>
<comment type="caution">
    <text evidence="2">The sequence shown here is derived from an EMBL/GenBank/DDBJ whole genome shotgun (WGS) entry which is preliminary data.</text>
</comment>
<dbReference type="InterPro" id="IPR000760">
    <property type="entry name" value="Inositol_monophosphatase-like"/>
</dbReference>
<accession>A0AAE3R2M7</accession>
<dbReference type="GO" id="GO:0006020">
    <property type="term" value="P:inositol metabolic process"/>
    <property type="evidence" value="ECO:0007669"/>
    <property type="project" value="TreeGrafter"/>
</dbReference>
<dbReference type="EMBL" id="JASJOU010000004">
    <property type="protein sequence ID" value="MDJ1502025.1"/>
    <property type="molecule type" value="Genomic_DNA"/>
</dbReference>
<dbReference type="Gene3D" id="3.40.190.80">
    <property type="match status" value="1"/>
</dbReference>
<dbReference type="Pfam" id="PF00459">
    <property type="entry name" value="Inositol_P"/>
    <property type="match status" value="1"/>
</dbReference>
<feature type="binding site" evidence="1">
    <location>
        <position position="98"/>
    </location>
    <ligand>
        <name>Mg(2+)</name>
        <dbReference type="ChEBI" id="CHEBI:18420"/>
        <label>1</label>
        <note>catalytic</note>
    </ligand>
</feature>